<keyword evidence="2" id="KW-1185">Reference proteome</keyword>
<name>A0A5N6VJA8_9EURO</name>
<evidence type="ECO:0000313" key="1">
    <source>
        <dbReference type="EMBL" id="KAE8308248.1"/>
    </source>
</evidence>
<accession>A0A5N6VJA8</accession>
<evidence type="ECO:0000313" key="2">
    <source>
        <dbReference type="Proteomes" id="UP000325433"/>
    </source>
</evidence>
<reference evidence="2" key="1">
    <citation type="submission" date="2019-04" db="EMBL/GenBank/DDBJ databases">
        <title>Friends and foes A comparative genomics studyof 23 Aspergillus species from section Flavi.</title>
        <authorList>
            <consortium name="DOE Joint Genome Institute"/>
            <person name="Kjaerbolling I."/>
            <person name="Vesth T."/>
            <person name="Frisvad J.C."/>
            <person name="Nybo J.L."/>
            <person name="Theobald S."/>
            <person name="Kildgaard S."/>
            <person name="Isbrandt T."/>
            <person name="Kuo A."/>
            <person name="Sato A."/>
            <person name="Lyhne E.K."/>
            <person name="Kogle M.E."/>
            <person name="Wiebenga A."/>
            <person name="Kun R.S."/>
            <person name="Lubbers R.J."/>
            <person name="Makela M.R."/>
            <person name="Barry K."/>
            <person name="Chovatia M."/>
            <person name="Clum A."/>
            <person name="Daum C."/>
            <person name="Haridas S."/>
            <person name="He G."/>
            <person name="LaButti K."/>
            <person name="Lipzen A."/>
            <person name="Mondo S."/>
            <person name="Riley R."/>
            <person name="Salamov A."/>
            <person name="Simmons B.A."/>
            <person name="Magnuson J.K."/>
            <person name="Henrissat B."/>
            <person name="Mortensen U.H."/>
            <person name="Larsen T.O."/>
            <person name="Devries R.P."/>
            <person name="Grigoriev I.V."/>
            <person name="Machida M."/>
            <person name="Baker S.E."/>
            <person name="Andersen M.R."/>
        </authorList>
    </citation>
    <scope>NUCLEOTIDE SEQUENCE [LARGE SCALE GENOMIC DNA]</scope>
    <source>
        <strain evidence="2">CBS 130015</strain>
    </source>
</reference>
<dbReference type="AlphaFoldDB" id="A0A5N6VJA8"/>
<sequence length="196" mass="22006">MIYPRALKPTFMIQNLREARIQKCWWRPIASQGFTWRRADTCLHGVCRERDARTDNDQRSPPEGGDIKPRFSPGVLCYPRRIPFCTVGFTHSRKQEIRRIRRAVPAKPSVITTRIGSALGRSKAVLAGLAILNHSNRGETASGLHFLPKPKRPGVASASSQSLTPYRVNDFVSLVPPKCKHNSGEILHNGVEFLVE</sequence>
<dbReference type="EMBL" id="ML738388">
    <property type="protein sequence ID" value="KAE8308248.1"/>
    <property type="molecule type" value="Genomic_DNA"/>
</dbReference>
<proteinExistence type="predicted"/>
<protein>
    <submittedName>
        <fullName evidence="1">Uncharacterized protein</fullName>
    </submittedName>
</protein>
<dbReference type="Proteomes" id="UP000325433">
    <property type="component" value="Unassembled WGS sequence"/>
</dbReference>
<gene>
    <name evidence="1" type="ORF">BDV41DRAFT_552117</name>
</gene>
<organism evidence="1 2">
    <name type="scientific">Aspergillus transmontanensis</name>
    <dbReference type="NCBI Taxonomy" id="1034304"/>
    <lineage>
        <taxon>Eukaryota</taxon>
        <taxon>Fungi</taxon>
        <taxon>Dikarya</taxon>
        <taxon>Ascomycota</taxon>
        <taxon>Pezizomycotina</taxon>
        <taxon>Eurotiomycetes</taxon>
        <taxon>Eurotiomycetidae</taxon>
        <taxon>Eurotiales</taxon>
        <taxon>Aspergillaceae</taxon>
        <taxon>Aspergillus</taxon>
        <taxon>Aspergillus subgen. Circumdati</taxon>
    </lineage>
</organism>